<dbReference type="Proteomes" id="UP000095283">
    <property type="component" value="Unplaced"/>
</dbReference>
<organism evidence="1 2">
    <name type="scientific">Heterorhabditis bacteriophora</name>
    <name type="common">Entomopathogenic nematode worm</name>
    <dbReference type="NCBI Taxonomy" id="37862"/>
    <lineage>
        <taxon>Eukaryota</taxon>
        <taxon>Metazoa</taxon>
        <taxon>Ecdysozoa</taxon>
        <taxon>Nematoda</taxon>
        <taxon>Chromadorea</taxon>
        <taxon>Rhabditida</taxon>
        <taxon>Rhabditina</taxon>
        <taxon>Rhabditomorpha</taxon>
        <taxon>Strongyloidea</taxon>
        <taxon>Heterorhabditidae</taxon>
        <taxon>Heterorhabditis</taxon>
    </lineage>
</organism>
<dbReference type="GO" id="GO:0003676">
    <property type="term" value="F:nucleic acid binding"/>
    <property type="evidence" value="ECO:0007669"/>
    <property type="project" value="InterPro"/>
</dbReference>
<keyword evidence="1" id="KW-1185">Reference proteome</keyword>
<name>A0A1I7XUM6_HETBA</name>
<sequence length="176" mass="20093">MGRAPKLSLHERGQTKALSTTDYTVKQIADVVKRSRKLIMNFIVLMDATPTGEICARILDTFQSEISAEEVLCAAELVDLAFVSTKMNNTDCQDVFRHHLVPYLQRFPDVTFTFQEHNGTIQDSQSTKTWLKNNNVDILNGPRGSPDPKSEWRNLCAILICRIYTDKRQFEIDDNL</sequence>
<evidence type="ECO:0000313" key="2">
    <source>
        <dbReference type="WBParaSite" id="Hba_21221"/>
    </source>
</evidence>
<dbReference type="AlphaFoldDB" id="A0A1I7XUM6"/>
<proteinExistence type="predicted"/>
<protein>
    <submittedName>
        <fullName evidence="2">Exonuclease domain-containing protein</fullName>
    </submittedName>
</protein>
<reference evidence="2" key="1">
    <citation type="submission" date="2016-11" db="UniProtKB">
        <authorList>
            <consortium name="WormBaseParasite"/>
        </authorList>
    </citation>
    <scope>IDENTIFICATION</scope>
</reference>
<evidence type="ECO:0000313" key="1">
    <source>
        <dbReference type="Proteomes" id="UP000095283"/>
    </source>
</evidence>
<dbReference type="WBParaSite" id="Hba_21221">
    <property type="protein sequence ID" value="Hba_21221"/>
    <property type="gene ID" value="Hba_21221"/>
</dbReference>
<dbReference type="InterPro" id="IPR036397">
    <property type="entry name" value="RNaseH_sf"/>
</dbReference>
<dbReference type="Gene3D" id="1.10.10.60">
    <property type="entry name" value="Homeodomain-like"/>
    <property type="match status" value="1"/>
</dbReference>
<accession>A0A1I7XUM6</accession>
<dbReference type="Gene3D" id="3.30.420.10">
    <property type="entry name" value="Ribonuclease H-like superfamily/Ribonuclease H"/>
    <property type="match status" value="1"/>
</dbReference>